<dbReference type="Proteomes" id="UP000218965">
    <property type="component" value="Chromosome"/>
</dbReference>
<keyword evidence="2" id="KW-0808">Transferase</keyword>
<dbReference type="Pfam" id="PF00535">
    <property type="entry name" value="Glycos_transf_2"/>
    <property type="match status" value="1"/>
</dbReference>
<reference evidence="3" key="1">
    <citation type="submission" date="2015-12" db="EMBL/GenBank/DDBJ databases">
        <authorList>
            <person name="Shamseldin A."/>
            <person name="Moawad H."/>
            <person name="Abd El-Rahim W.M."/>
            <person name="Sadowsky M.J."/>
        </authorList>
    </citation>
    <scope>NUCLEOTIDE SEQUENCE [LARGE SCALE GENOMIC DNA]</scope>
    <source>
        <strain evidence="3">JAM AC0309</strain>
    </source>
</reference>
<dbReference type="Gene3D" id="3.90.550.10">
    <property type="entry name" value="Spore Coat Polysaccharide Biosynthesis Protein SpsA, Chain A"/>
    <property type="match status" value="1"/>
</dbReference>
<feature type="domain" description="Glycosyltransferase 2-like" evidence="1">
    <location>
        <begin position="9"/>
        <end position="162"/>
    </location>
</feature>
<evidence type="ECO:0000313" key="2">
    <source>
        <dbReference type="EMBL" id="BAU33109.1"/>
    </source>
</evidence>
<dbReference type="RefSeq" id="WP_096422738.1">
    <property type="nucleotide sequence ID" value="NZ_AP017315.1"/>
</dbReference>
<evidence type="ECO:0000313" key="3">
    <source>
        <dbReference type="Proteomes" id="UP000218965"/>
    </source>
</evidence>
<dbReference type="InterPro" id="IPR029044">
    <property type="entry name" value="Nucleotide-diphossugar_trans"/>
</dbReference>
<organism evidence="2 3">
    <name type="scientific">Microcella alkaliphila</name>
    <dbReference type="NCBI Taxonomy" id="279828"/>
    <lineage>
        <taxon>Bacteria</taxon>
        <taxon>Bacillati</taxon>
        <taxon>Actinomycetota</taxon>
        <taxon>Actinomycetes</taxon>
        <taxon>Micrococcales</taxon>
        <taxon>Microbacteriaceae</taxon>
        <taxon>Microcella</taxon>
    </lineage>
</organism>
<dbReference type="InterPro" id="IPR001173">
    <property type="entry name" value="Glyco_trans_2-like"/>
</dbReference>
<dbReference type="CDD" id="cd00761">
    <property type="entry name" value="Glyco_tranf_GTA_type"/>
    <property type="match status" value="1"/>
</dbReference>
<dbReference type="EMBL" id="AP017315">
    <property type="protein sequence ID" value="BAU33109.1"/>
    <property type="molecule type" value="Genomic_DNA"/>
</dbReference>
<reference evidence="2 3" key="2">
    <citation type="submission" date="2016-01" db="EMBL/GenBank/DDBJ databases">
        <title>Microcella alkaliphila JAM AC0309 whole genome shotgun sequence.</title>
        <authorList>
            <person name="Kurata A."/>
            <person name="Hirose Y."/>
            <person name="Kishimoto N."/>
            <person name="Kobayashi T."/>
        </authorList>
    </citation>
    <scope>NUCLEOTIDE SEQUENCE [LARGE SCALE GENOMIC DNA]</scope>
    <source>
        <strain evidence="2 3">JAM AC0309</strain>
    </source>
</reference>
<evidence type="ECO:0000259" key="1">
    <source>
        <dbReference type="Pfam" id="PF00535"/>
    </source>
</evidence>
<protein>
    <submittedName>
        <fullName evidence="2">Glycosyl transferase family 2 protein</fullName>
    </submittedName>
</protein>
<proteinExistence type="predicted"/>
<name>A0A0U5BNK0_9MICO</name>
<accession>A0A0U5BNK0</accession>
<gene>
    <name evidence="2" type="ORF">MalAC0309_2267</name>
</gene>
<dbReference type="OrthoDB" id="3171021at2"/>
<dbReference type="GO" id="GO:0016740">
    <property type="term" value="F:transferase activity"/>
    <property type="evidence" value="ECO:0007669"/>
    <property type="project" value="UniProtKB-KW"/>
</dbReference>
<dbReference type="KEGG" id="malk:MalAC0309_2267"/>
<dbReference type="AlphaFoldDB" id="A0A0U5BNK0"/>
<sequence length="359" mass="39002">MTDEPLLDIVVAVHTAQRPVERAVGSALADTGLPVRVTVVTHGIAAESLRPRLAGISDERLRVIEHHDGIASPAGPMNAGMLAATARYVTVIGSDDYYEAGALQAALSRTTEGAEIVILPIRRDSGARVSTPLPRWRRTRRLHPARDRLFTRTAPLAVVRRELMLADGAPFTEGLSSGEDLAISTRLWAGGARIDYDGAAPAYVIGADAPDRVTAALRSLGDELRAVELVLTDPEVRAYPRAVRRSLAAKVARVHVIGAVARRRGAEPTVGERTVLAQLARELSRFAPGYAAALSRAESGVIEALAHDLPWIDVVDRDRERDEGSWRTRVLPTRLIDSLRTDTVLRRFVRYRLEPGGGR</sequence>
<dbReference type="SUPFAM" id="SSF53448">
    <property type="entry name" value="Nucleotide-diphospho-sugar transferases"/>
    <property type="match status" value="1"/>
</dbReference>